<gene>
    <name evidence="2" type="ORF">HGR_12352</name>
</gene>
<dbReference type="InterPro" id="IPR010752">
    <property type="entry name" value="DUF1329"/>
</dbReference>
<protein>
    <recommendedName>
        <fullName evidence="4">DUF1329 domain-containing protein</fullName>
    </recommendedName>
</protein>
<name>F3KVI3_9BURK</name>
<evidence type="ECO:0000313" key="2">
    <source>
        <dbReference type="EMBL" id="EGI76221.1"/>
    </source>
</evidence>
<proteinExistence type="predicted"/>
<evidence type="ECO:0008006" key="4">
    <source>
        <dbReference type="Google" id="ProtNLM"/>
    </source>
</evidence>
<accession>F3KVI3</accession>
<feature type="signal peptide" evidence="1">
    <location>
        <begin position="1"/>
        <end position="29"/>
    </location>
</feature>
<keyword evidence="1" id="KW-0732">Signal</keyword>
<dbReference type="CDD" id="cd16329">
    <property type="entry name" value="LolA_like"/>
    <property type="match status" value="1"/>
</dbReference>
<dbReference type="EMBL" id="AEGR01000077">
    <property type="protein sequence ID" value="EGI76221.1"/>
    <property type="molecule type" value="Genomic_DNA"/>
</dbReference>
<evidence type="ECO:0000256" key="1">
    <source>
        <dbReference type="SAM" id="SignalP"/>
    </source>
</evidence>
<dbReference type="Pfam" id="PF07044">
    <property type="entry name" value="DUF1329"/>
    <property type="match status" value="1"/>
</dbReference>
<keyword evidence="3" id="KW-1185">Reference proteome</keyword>
<organism evidence="2 3">
    <name type="scientific">Hylemonella gracilis ATCC 19624</name>
    <dbReference type="NCBI Taxonomy" id="887062"/>
    <lineage>
        <taxon>Bacteria</taxon>
        <taxon>Pseudomonadati</taxon>
        <taxon>Pseudomonadota</taxon>
        <taxon>Betaproteobacteria</taxon>
        <taxon>Burkholderiales</taxon>
        <taxon>Comamonadaceae</taxon>
        <taxon>Hylemonella</taxon>
    </lineage>
</organism>
<feature type="chain" id="PRO_5003296970" description="DUF1329 domain-containing protein" evidence="1">
    <location>
        <begin position="30"/>
        <end position="456"/>
    </location>
</feature>
<dbReference type="Proteomes" id="UP000016368">
    <property type="component" value="Unassembled WGS sequence"/>
</dbReference>
<dbReference type="eggNOG" id="ENOG502Z7HQ">
    <property type="taxonomic scope" value="Bacteria"/>
</dbReference>
<comment type="caution">
    <text evidence="2">The sequence shown here is derived from an EMBL/GenBank/DDBJ whole genome shotgun (WGS) entry which is preliminary data.</text>
</comment>
<dbReference type="AlphaFoldDB" id="F3KVI3"/>
<dbReference type="RefSeq" id="WP_006298554.1">
    <property type="nucleotide sequence ID" value="NZ_AEGR01000077.1"/>
</dbReference>
<reference evidence="2 3" key="1">
    <citation type="journal article" date="2011" name="EMBO J.">
        <title>Structural diversity of bacterial flagellar motors.</title>
        <authorList>
            <person name="Chen S."/>
            <person name="Beeby M."/>
            <person name="Murphy G.E."/>
            <person name="Leadbetter J.R."/>
            <person name="Hendrixson D.R."/>
            <person name="Briegel A."/>
            <person name="Li Z."/>
            <person name="Shi J."/>
            <person name="Tocheva E.I."/>
            <person name="Muller A."/>
            <person name="Dobro M.J."/>
            <person name="Jensen G.J."/>
        </authorList>
    </citation>
    <scope>NUCLEOTIDE SEQUENCE [LARGE SCALE GENOMIC DNA]</scope>
    <source>
        <strain evidence="2 3">ATCC 19624</strain>
    </source>
</reference>
<dbReference type="STRING" id="887062.HGR_12352"/>
<dbReference type="OrthoDB" id="6751304at2"/>
<dbReference type="Gene3D" id="2.50.20.10">
    <property type="entry name" value="Lipoprotein localisation LolA/LolB/LppX"/>
    <property type="match status" value="1"/>
</dbReference>
<sequence>MQIFFPLHWRVLSLAFLCGALLSAGAANAAPEDAAALKSGTLTPYGAERAGNQDGTIPAWDGKAPLVTVSGTGKRSDPYAADKPRLTITAANMAAHAAQLSEGTQALLSKVPGLRLDVYPTRRSAVFPQAIYDHVLKNAGRARLTNDGLTVVGAFGGIPFPVPKNGHEAIWNHMLSYRGQITSFTADKYVITAGGDQMLTSRQKTALIYPYYNLGGQAEKFDGEWARARINITEPPANAGQALMTIDYVDNYTKPKDGWQYLPGQRRVRKSPSIAYDTPDGSAAGLANFDDVNLYIGAQDRYQMKLLGKRELYVPYNNNGLMTRPIKDVLGKNALNPEALRWELHRVWVVEATLREGKRNTAAKRRLYLDEDTWQAVLADSWDPQGKLWKTGQAFTLVAGDQPLATTLSYAWFDLIAGGWVYAGAVNETGAVSYRSYDDKQMNGFTPAALSSGGVR</sequence>
<evidence type="ECO:0000313" key="3">
    <source>
        <dbReference type="Proteomes" id="UP000016368"/>
    </source>
</evidence>